<protein>
    <recommendedName>
        <fullName evidence="8">Transporter</fullName>
    </recommendedName>
</protein>
<dbReference type="AlphaFoldDB" id="A0A8T0DQH4"/>
<dbReference type="PROSITE" id="PS00610">
    <property type="entry name" value="NA_NEUROTRAN_SYMP_1"/>
    <property type="match status" value="1"/>
</dbReference>
<feature type="disulfide bond" evidence="7">
    <location>
        <begin position="170"/>
        <end position="179"/>
    </location>
</feature>
<comment type="caution">
    <text evidence="11">The sequence shown here is derived from an EMBL/GenBank/DDBJ whole genome shotgun (WGS) entry which is preliminary data.</text>
</comment>
<dbReference type="OrthoDB" id="6581954at2759"/>
<keyword evidence="12" id="KW-1185">Reference proteome</keyword>
<evidence type="ECO:0000256" key="9">
    <source>
        <dbReference type="SAM" id="MobiDB-lite"/>
    </source>
</evidence>
<dbReference type="EMBL" id="JTDF01001778">
    <property type="protein sequence ID" value="KAF8569556.1"/>
    <property type="molecule type" value="Genomic_DNA"/>
</dbReference>
<feature type="transmembrane region" description="Helical" evidence="10">
    <location>
        <begin position="246"/>
        <end position="267"/>
    </location>
</feature>
<keyword evidence="8" id="KW-0769">Symport</keyword>
<keyword evidence="3 8" id="KW-0812">Transmembrane</keyword>
<evidence type="ECO:0000256" key="10">
    <source>
        <dbReference type="SAM" id="Phobius"/>
    </source>
</evidence>
<evidence type="ECO:0000256" key="6">
    <source>
        <dbReference type="PIRSR" id="PIRSR600175-1"/>
    </source>
</evidence>
<sequence length="273" mass="30382">MKPVTNSKSHPVLDEGRQNNGTDVESLAKMCSRVSQSEQVGDNEKLLGKRDQWKRRFDFLLACVGLSVGLGNVWRFPYLCYKNGGGTFLIPYFVSVFAAGLPVFLLEVTLGQLTSQGGISAWNICPLFTGIGFATTVTNFCLCCYYNVILAWALYYLFSSLTTILPWTLCGQWWNTDACRESYLTNTTSMSNITGIKLNESFSSEGQISHTGNRSALLLVDAATEFWERNVLGLSNGIEHMGTVRWQMALCLLLAWLIIFLCIFRGIKTSGKV</sequence>
<dbReference type="GO" id="GO:0015293">
    <property type="term" value="F:symporter activity"/>
    <property type="evidence" value="ECO:0007669"/>
    <property type="project" value="UniProtKB-KW"/>
</dbReference>
<dbReference type="PRINTS" id="PR00176">
    <property type="entry name" value="NANEUSMPORT"/>
</dbReference>
<feature type="binding site" evidence="6">
    <location>
        <position position="68"/>
    </location>
    <ligand>
        <name>Na(+)</name>
        <dbReference type="ChEBI" id="CHEBI:29101"/>
        <label>1</label>
    </ligand>
</feature>
<dbReference type="Pfam" id="PF00209">
    <property type="entry name" value="SNF"/>
    <property type="match status" value="1"/>
</dbReference>
<dbReference type="InterPro" id="IPR037272">
    <property type="entry name" value="SNS_sf"/>
</dbReference>
<feature type="non-terminal residue" evidence="11">
    <location>
        <position position="1"/>
    </location>
</feature>
<feature type="region of interest" description="Disordered" evidence="9">
    <location>
        <begin position="1"/>
        <end position="20"/>
    </location>
</feature>
<comment type="similarity">
    <text evidence="8">Belongs to the sodium:neurotransmitter symporter (SNF) (TC 2.A.22) family.</text>
</comment>
<proteinExistence type="inferred from homology"/>
<comment type="subcellular location">
    <subcellularLocation>
        <location evidence="1">Membrane</location>
        <topology evidence="1">Multi-pass membrane protein</topology>
    </subcellularLocation>
</comment>
<dbReference type="PROSITE" id="PS50267">
    <property type="entry name" value="NA_NEUROTRAN_SYMP_3"/>
    <property type="match status" value="1"/>
</dbReference>
<evidence type="ECO:0000256" key="1">
    <source>
        <dbReference type="ARBA" id="ARBA00004141"/>
    </source>
</evidence>
<feature type="transmembrane region" description="Helical" evidence="10">
    <location>
        <begin position="89"/>
        <end position="110"/>
    </location>
</feature>
<dbReference type="PROSITE" id="PS00754">
    <property type="entry name" value="NA_NEUROTRAN_SYMP_2"/>
    <property type="match status" value="1"/>
</dbReference>
<evidence type="ECO:0000313" key="11">
    <source>
        <dbReference type="EMBL" id="KAF8569556.1"/>
    </source>
</evidence>
<feature type="binding site" evidence="6">
    <location>
        <position position="72"/>
    </location>
    <ligand>
        <name>Na(+)</name>
        <dbReference type="ChEBI" id="CHEBI:29101"/>
        <label>1</label>
    </ligand>
</feature>
<dbReference type="SUPFAM" id="SSF161070">
    <property type="entry name" value="SNF-like"/>
    <property type="match status" value="1"/>
</dbReference>
<keyword evidence="6" id="KW-0915">Sodium</keyword>
<dbReference type="GO" id="GO:0035725">
    <property type="term" value="P:sodium ion transmembrane transport"/>
    <property type="evidence" value="ECO:0007669"/>
    <property type="project" value="TreeGrafter"/>
</dbReference>
<accession>A0A8T0DQH4</accession>
<evidence type="ECO:0000256" key="5">
    <source>
        <dbReference type="ARBA" id="ARBA00023136"/>
    </source>
</evidence>
<dbReference type="InterPro" id="IPR000175">
    <property type="entry name" value="Na/ntran_symport"/>
</dbReference>
<dbReference type="GO" id="GO:0005886">
    <property type="term" value="C:plasma membrane"/>
    <property type="evidence" value="ECO:0007669"/>
    <property type="project" value="TreeGrafter"/>
</dbReference>
<evidence type="ECO:0000313" key="12">
    <source>
        <dbReference type="Proteomes" id="UP000699462"/>
    </source>
</evidence>
<dbReference type="PANTHER" id="PTHR11616">
    <property type="entry name" value="SODIUM/CHLORIDE DEPENDENT TRANSPORTER"/>
    <property type="match status" value="1"/>
</dbReference>
<dbReference type="Proteomes" id="UP000699462">
    <property type="component" value="Unassembled WGS sequence"/>
</dbReference>
<evidence type="ECO:0000256" key="4">
    <source>
        <dbReference type="ARBA" id="ARBA00022989"/>
    </source>
</evidence>
<gene>
    <name evidence="11" type="ORF">P879_06633</name>
</gene>
<evidence type="ECO:0000256" key="2">
    <source>
        <dbReference type="ARBA" id="ARBA00022448"/>
    </source>
</evidence>
<dbReference type="GO" id="GO:0006865">
    <property type="term" value="P:amino acid transport"/>
    <property type="evidence" value="ECO:0007669"/>
    <property type="project" value="TreeGrafter"/>
</dbReference>
<dbReference type="GO" id="GO:0046872">
    <property type="term" value="F:metal ion binding"/>
    <property type="evidence" value="ECO:0007669"/>
    <property type="project" value="UniProtKB-KW"/>
</dbReference>
<keyword evidence="7" id="KW-1015">Disulfide bond</keyword>
<feature type="binding site" evidence="6">
    <location>
        <position position="65"/>
    </location>
    <ligand>
        <name>Na(+)</name>
        <dbReference type="ChEBI" id="CHEBI:29101"/>
        <label>1</label>
    </ligand>
</feature>
<keyword evidence="2 8" id="KW-0813">Transport</keyword>
<evidence type="ECO:0000256" key="8">
    <source>
        <dbReference type="RuleBase" id="RU003732"/>
    </source>
</evidence>
<keyword evidence="5 10" id="KW-0472">Membrane</keyword>
<reference evidence="11 12" key="1">
    <citation type="submission" date="2019-07" db="EMBL/GenBank/DDBJ databases">
        <title>Annotation for the trematode Paragonimus westermani.</title>
        <authorList>
            <person name="Choi Y.-J."/>
        </authorList>
    </citation>
    <scope>NUCLEOTIDE SEQUENCE [LARGE SCALE GENOMIC DNA]</scope>
    <source>
        <strain evidence="11">180907_Pwestermani</strain>
    </source>
</reference>
<evidence type="ECO:0000256" key="7">
    <source>
        <dbReference type="PIRSR" id="PIRSR600175-2"/>
    </source>
</evidence>
<name>A0A8T0DQH4_9TREM</name>
<dbReference type="PANTHER" id="PTHR11616:SF309">
    <property type="entry name" value="TRANSPORTER"/>
    <property type="match status" value="1"/>
</dbReference>
<keyword evidence="4 10" id="KW-1133">Transmembrane helix</keyword>
<feature type="transmembrane region" description="Helical" evidence="10">
    <location>
        <begin position="59"/>
        <end position="77"/>
    </location>
</feature>
<organism evidence="11 12">
    <name type="scientific">Paragonimus westermani</name>
    <dbReference type="NCBI Taxonomy" id="34504"/>
    <lineage>
        <taxon>Eukaryota</taxon>
        <taxon>Metazoa</taxon>
        <taxon>Spiralia</taxon>
        <taxon>Lophotrochozoa</taxon>
        <taxon>Platyhelminthes</taxon>
        <taxon>Trematoda</taxon>
        <taxon>Digenea</taxon>
        <taxon>Plagiorchiida</taxon>
        <taxon>Troglotremata</taxon>
        <taxon>Troglotrematidae</taxon>
        <taxon>Paragonimus</taxon>
    </lineage>
</organism>
<evidence type="ECO:0000256" key="3">
    <source>
        <dbReference type="ARBA" id="ARBA00022692"/>
    </source>
</evidence>
<keyword evidence="6" id="KW-0479">Metal-binding</keyword>